<feature type="region of interest" description="Disordered" evidence="1">
    <location>
        <begin position="210"/>
        <end position="304"/>
    </location>
</feature>
<comment type="caution">
    <text evidence="2">The sequence shown here is derived from an EMBL/GenBank/DDBJ whole genome shotgun (WGS) entry which is preliminary data.</text>
</comment>
<reference evidence="2 3" key="1">
    <citation type="journal article" date="2015" name="PLoS Pathog.">
        <title>Leptomonas seymouri: Adaptations to the Dixenous Life Cycle Analyzed by Genome Sequencing, Transcriptome Profiling and Co-infection with Leishmania donovani.</title>
        <authorList>
            <person name="Kraeva N."/>
            <person name="Butenko A."/>
            <person name="Hlavacova J."/>
            <person name="Kostygov A."/>
            <person name="Myskova J."/>
            <person name="Grybchuk D."/>
            <person name="Lestinova T."/>
            <person name="Votypka J."/>
            <person name="Volf P."/>
            <person name="Opperdoes F."/>
            <person name="Flegontov P."/>
            <person name="Lukes J."/>
            <person name="Yurchenko V."/>
        </authorList>
    </citation>
    <scope>NUCLEOTIDE SEQUENCE [LARGE SCALE GENOMIC DNA]</scope>
    <source>
        <strain evidence="2 3">ATCC 30220</strain>
    </source>
</reference>
<name>A0A0N1PCN3_LEPSE</name>
<protein>
    <recommendedName>
        <fullName evidence="4">BAR domain-containing protein</fullName>
    </recommendedName>
</protein>
<evidence type="ECO:0000313" key="3">
    <source>
        <dbReference type="Proteomes" id="UP000038009"/>
    </source>
</evidence>
<sequence>MPKSFLDEAQQQRSDQLFFTHKALSSVQGAATEAVRQYDKYVKAVEKVISTILENSDCIEEMRQSLGPRGEALIPPTFEATSLLFDSFTAWKSSADVKNLRSDLEALADLSCMAKRSVKLAEKSSADLAKAAHKAANFNTKEMERKISDASASRQKRLKAQQDEVNEQARMMDTAVVESMLSLGSWWSKKLIVVAEGLYRSYRDTAAASTAPFPSLPPAMRSAGELVQPPPYSLQPQAQSLTESSPPTSQSNRPSERTDPNAPMSANAPFDSASSRLREGTETGSANRSTHAAVTHPTGTNASVANTVPFSVMATAERRDSAGVGALGASRDAAYVVPPPMAGVPLVSVASEHQQNRCHAD</sequence>
<proteinExistence type="predicted"/>
<feature type="compositionally biased region" description="Polar residues" evidence="1">
    <location>
        <begin position="282"/>
        <end position="304"/>
    </location>
</feature>
<feature type="region of interest" description="Disordered" evidence="1">
    <location>
        <begin position="143"/>
        <end position="166"/>
    </location>
</feature>
<evidence type="ECO:0000313" key="2">
    <source>
        <dbReference type="EMBL" id="KPI83993.1"/>
    </source>
</evidence>
<dbReference type="VEuPathDB" id="TriTrypDB:Lsey_0302_0100"/>
<organism evidence="2 3">
    <name type="scientific">Leptomonas seymouri</name>
    <dbReference type="NCBI Taxonomy" id="5684"/>
    <lineage>
        <taxon>Eukaryota</taxon>
        <taxon>Discoba</taxon>
        <taxon>Euglenozoa</taxon>
        <taxon>Kinetoplastea</taxon>
        <taxon>Metakinetoplastina</taxon>
        <taxon>Trypanosomatida</taxon>
        <taxon>Trypanosomatidae</taxon>
        <taxon>Leishmaniinae</taxon>
        <taxon>Leptomonas</taxon>
    </lineage>
</organism>
<dbReference type="OMA" id="MSANAPF"/>
<evidence type="ECO:0000256" key="1">
    <source>
        <dbReference type="SAM" id="MobiDB-lite"/>
    </source>
</evidence>
<evidence type="ECO:0008006" key="4">
    <source>
        <dbReference type="Google" id="ProtNLM"/>
    </source>
</evidence>
<gene>
    <name evidence="2" type="ORF">ABL78_6968</name>
</gene>
<dbReference type="EMBL" id="LJSK01000302">
    <property type="protein sequence ID" value="KPI83993.1"/>
    <property type="molecule type" value="Genomic_DNA"/>
</dbReference>
<dbReference type="OrthoDB" id="10546201at2759"/>
<dbReference type="AlphaFoldDB" id="A0A0N1PCN3"/>
<keyword evidence="3" id="KW-1185">Reference proteome</keyword>
<accession>A0A0N1PCN3</accession>
<dbReference type="Proteomes" id="UP000038009">
    <property type="component" value="Unassembled WGS sequence"/>
</dbReference>
<feature type="compositionally biased region" description="Polar residues" evidence="1">
    <location>
        <begin position="234"/>
        <end position="253"/>
    </location>
</feature>